<reference evidence="2" key="1">
    <citation type="submission" date="2022-11" db="UniProtKB">
        <authorList>
            <consortium name="WormBaseParasite"/>
        </authorList>
    </citation>
    <scope>IDENTIFICATION</scope>
</reference>
<name>A0A914YHG5_9BILA</name>
<evidence type="ECO:0000313" key="1">
    <source>
        <dbReference type="Proteomes" id="UP000887577"/>
    </source>
</evidence>
<organism evidence="1 2">
    <name type="scientific">Panagrolaimus superbus</name>
    <dbReference type="NCBI Taxonomy" id="310955"/>
    <lineage>
        <taxon>Eukaryota</taxon>
        <taxon>Metazoa</taxon>
        <taxon>Ecdysozoa</taxon>
        <taxon>Nematoda</taxon>
        <taxon>Chromadorea</taxon>
        <taxon>Rhabditida</taxon>
        <taxon>Tylenchina</taxon>
        <taxon>Panagrolaimomorpha</taxon>
        <taxon>Panagrolaimoidea</taxon>
        <taxon>Panagrolaimidae</taxon>
        <taxon>Panagrolaimus</taxon>
    </lineage>
</organism>
<keyword evidence="1" id="KW-1185">Reference proteome</keyword>
<dbReference type="Proteomes" id="UP000887577">
    <property type="component" value="Unplaced"/>
</dbReference>
<sequence length="163" mass="18802">MPLEPNGAEPDPLLTPQEILNQRAQEFQDKAFEKWLQFSAHPDTTEKSASICCDLLLQSALDAILLCKPFIEQRMYSNILDTFTEKMRPLTTEYRRKQHLKSLGLYVEPMPYVIDYEHVNVRTEEGVHLIQRRETVAMPSIRESLLAVLSNNEIANELVMPTD</sequence>
<dbReference type="AlphaFoldDB" id="A0A914YHG5"/>
<protein>
    <submittedName>
        <fullName evidence="2">Uncharacterized protein</fullName>
    </submittedName>
</protein>
<accession>A0A914YHG5</accession>
<dbReference type="WBParaSite" id="PSU_v2.g19771.t1">
    <property type="protein sequence ID" value="PSU_v2.g19771.t1"/>
    <property type="gene ID" value="PSU_v2.g19771"/>
</dbReference>
<evidence type="ECO:0000313" key="2">
    <source>
        <dbReference type="WBParaSite" id="PSU_v2.g19771.t1"/>
    </source>
</evidence>
<proteinExistence type="predicted"/>